<evidence type="ECO:0000313" key="1">
    <source>
        <dbReference type="EMBL" id="SEB10886.1"/>
    </source>
</evidence>
<sequence length="436" mass="49519">MNRSGGGGECFYKKVFMHNFRLRWIEKILIAAVINAATWCLSIAQSNGKIPFSELGSLSLDSGTTWVQSVFNKSIDNDVQVVGLGEVSHGGYEPLALKAKMVQYLVENRGYRNILFEFPDIASVRPVRQYLLNNDIKELAVADSLASVVAAGLPNTQEVFSRLFRWIKVYNLAHPSEMVKVTGFDLSMDAGFRNFFLYNYIIPFNNTDAQRLLYHWNNNQVTDESKIASVNAWFNANKGKLGKGMKKGEFEELQYHLRNETHSMQYVALKTEISAENDIRANRYRDSIMADNVVYLAGSQKTIVWAHNAHISTTDEYMGKYLKERYKSRYFILLTDFSNEADVYLVTGEKAVPGSRKIREAHFVAERTTIAGNLLKNYGISGGIFFNQDLPASKTYDKLNLIDIYGKQLMMSSDRAFNVLVIFNNITPYPKPVNSR</sequence>
<reference evidence="2" key="1">
    <citation type="submission" date="2016-10" db="EMBL/GenBank/DDBJ databases">
        <authorList>
            <person name="Varghese N."/>
            <person name="Submissions S."/>
        </authorList>
    </citation>
    <scope>NUCLEOTIDE SEQUENCE [LARGE SCALE GENOMIC DNA]</scope>
    <source>
        <strain evidence="2">DSM 23920</strain>
    </source>
</reference>
<dbReference type="Pfam" id="PF05139">
    <property type="entry name" value="Erythro_esteras"/>
    <property type="match status" value="1"/>
</dbReference>
<dbReference type="Gene3D" id="3.40.1660.10">
    <property type="entry name" value="EreA-like (biosynthetic domain)"/>
    <property type="match status" value="1"/>
</dbReference>
<dbReference type="STRING" id="408074.SAMN05660909_05530"/>
<proteinExistence type="predicted"/>
<protein>
    <submittedName>
        <fullName evidence="1">Erythromycin esterase</fullName>
    </submittedName>
</protein>
<dbReference type="PANTHER" id="PTHR31299:SF0">
    <property type="entry name" value="ESTERASE, PUTATIVE (AFU_ORTHOLOGUE AFUA_1G05850)-RELATED"/>
    <property type="match status" value="1"/>
</dbReference>
<dbReference type="AlphaFoldDB" id="A0A1H4GMQ3"/>
<dbReference type="Proteomes" id="UP000199656">
    <property type="component" value="Unassembled WGS sequence"/>
</dbReference>
<dbReference type="InterPro" id="IPR052036">
    <property type="entry name" value="Hydrolase/PRTase-associated"/>
</dbReference>
<organism evidence="1 2">
    <name type="scientific">Chitinophaga terrae</name>
    <name type="common">ex Kim and Jung 2007</name>
    <dbReference type="NCBI Taxonomy" id="408074"/>
    <lineage>
        <taxon>Bacteria</taxon>
        <taxon>Pseudomonadati</taxon>
        <taxon>Bacteroidota</taxon>
        <taxon>Chitinophagia</taxon>
        <taxon>Chitinophagales</taxon>
        <taxon>Chitinophagaceae</taxon>
        <taxon>Chitinophaga</taxon>
    </lineage>
</organism>
<dbReference type="PANTHER" id="PTHR31299">
    <property type="entry name" value="ESTERASE, PUTATIVE (AFU_ORTHOLOGUE AFUA_1G05850)-RELATED"/>
    <property type="match status" value="1"/>
</dbReference>
<accession>A0A1H4GMQ3</accession>
<evidence type="ECO:0000313" key="2">
    <source>
        <dbReference type="Proteomes" id="UP000199656"/>
    </source>
</evidence>
<keyword evidence="2" id="KW-1185">Reference proteome</keyword>
<gene>
    <name evidence="1" type="ORF">SAMN05660909_05530</name>
</gene>
<dbReference type="InterPro" id="IPR007815">
    <property type="entry name" value="Emycin_Estase"/>
</dbReference>
<dbReference type="OrthoDB" id="9810066at2"/>
<dbReference type="EMBL" id="FNRL01000047">
    <property type="protein sequence ID" value="SEB10886.1"/>
    <property type="molecule type" value="Genomic_DNA"/>
</dbReference>
<dbReference type="CDD" id="cd14728">
    <property type="entry name" value="Ere-like"/>
    <property type="match status" value="1"/>
</dbReference>
<name>A0A1H4GMQ3_9BACT</name>
<dbReference type="GO" id="GO:0046677">
    <property type="term" value="P:response to antibiotic"/>
    <property type="evidence" value="ECO:0007669"/>
    <property type="project" value="InterPro"/>
</dbReference>
<dbReference type="SUPFAM" id="SSF159501">
    <property type="entry name" value="EreA/ChaN-like"/>
    <property type="match status" value="1"/>
</dbReference>